<comment type="subcellular location">
    <subcellularLocation>
        <location evidence="1">Secreted</location>
    </subcellularLocation>
</comment>
<evidence type="ECO:0000256" key="4">
    <source>
        <dbReference type="PIRSR" id="PIRSR613273-3"/>
    </source>
</evidence>
<keyword evidence="2" id="KW-0964">Secreted</keyword>
<dbReference type="HOGENOM" id="CLU_1204469_0_0_1"/>
<evidence type="ECO:0000313" key="6">
    <source>
        <dbReference type="Ensembl" id="ENSTNIP00000005613.1"/>
    </source>
</evidence>
<dbReference type="Ensembl" id="ENSTNIT00000005761.1">
    <property type="protein sequence ID" value="ENSTNIP00000005613.1"/>
    <property type="gene ID" value="ENSTNIG00000003043.1"/>
</dbReference>
<dbReference type="STRING" id="99883.ENSTNIP00000005613"/>
<feature type="disulfide bond" evidence="4">
    <location>
        <begin position="77"/>
        <end position="88"/>
    </location>
</feature>
<accession>H3CBJ1</accession>
<dbReference type="PROSITE" id="PS50092">
    <property type="entry name" value="TSP1"/>
    <property type="match status" value="1"/>
</dbReference>
<protein>
    <recommendedName>
        <fullName evidence="8">Papilin a, proteoglycan-like sulfated glycoprotein</fullName>
    </recommendedName>
</protein>
<dbReference type="AlphaFoldDB" id="H3CBJ1"/>
<feature type="disulfide bond" evidence="4">
    <location>
        <begin position="62"/>
        <end position="98"/>
    </location>
</feature>
<sequence>MAMLPVLVTLQLLLPPVILVGNQMVENQNFVSFWMIQCFKTQSFQQIPSLDYWDAWGPYGECSRSCGSGVTTRTRRCITSRADGGHNCVGPDKSYRLCNIQDCPEGSKDFREDQCSQFDGTDFQGNRYKWLPYYAENPCELNCMPRGENFFYRHRSAVVDGTPCHPGRRDICVEGVCKVSPKPKPNPKMTEFNDTKRGCIAVELIIVQSDKLNVFLTVCLIRIETVLSVT</sequence>
<dbReference type="SMART" id="SM00209">
    <property type="entry name" value="TSP1"/>
    <property type="match status" value="1"/>
</dbReference>
<evidence type="ECO:0000256" key="2">
    <source>
        <dbReference type="ARBA" id="ARBA00022525"/>
    </source>
</evidence>
<feature type="disulfide bond" evidence="4">
    <location>
        <begin position="66"/>
        <end position="103"/>
    </location>
</feature>
<dbReference type="FunFam" id="2.20.100.10:FF:000001">
    <property type="entry name" value="semaphorin-5A isoform X1"/>
    <property type="match status" value="1"/>
</dbReference>
<dbReference type="GO" id="GO:0030198">
    <property type="term" value="P:extracellular matrix organization"/>
    <property type="evidence" value="ECO:0007669"/>
    <property type="project" value="InterPro"/>
</dbReference>
<dbReference type="Proteomes" id="UP000007303">
    <property type="component" value="Unassembled WGS sequence"/>
</dbReference>
<proteinExistence type="predicted"/>
<keyword evidence="3 4" id="KW-1015">Disulfide bond</keyword>
<evidence type="ECO:0000256" key="5">
    <source>
        <dbReference type="SAM" id="SignalP"/>
    </source>
</evidence>
<dbReference type="GO" id="GO:0005576">
    <property type="term" value="C:extracellular region"/>
    <property type="evidence" value="ECO:0007669"/>
    <property type="project" value="UniProtKB-SubCell"/>
</dbReference>
<evidence type="ECO:0008006" key="8">
    <source>
        <dbReference type="Google" id="ProtNLM"/>
    </source>
</evidence>
<keyword evidence="7" id="KW-1185">Reference proteome</keyword>
<dbReference type="PRINTS" id="PR01857">
    <property type="entry name" value="ADAMTSFAMILY"/>
</dbReference>
<dbReference type="Gene3D" id="2.20.100.10">
    <property type="entry name" value="Thrombospondin type-1 (TSP1) repeat"/>
    <property type="match status" value="1"/>
</dbReference>
<keyword evidence="5" id="KW-0732">Signal</keyword>
<dbReference type="GO" id="GO:0006508">
    <property type="term" value="P:proteolysis"/>
    <property type="evidence" value="ECO:0007669"/>
    <property type="project" value="TreeGrafter"/>
</dbReference>
<reference evidence="7" key="1">
    <citation type="journal article" date="2004" name="Nature">
        <title>Genome duplication in the teleost fish Tetraodon nigroviridis reveals the early vertebrate proto-karyotype.</title>
        <authorList>
            <person name="Jaillon O."/>
            <person name="Aury J.-M."/>
            <person name="Brunet F."/>
            <person name="Petit J.-L."/>
            <person name="Stange-Thomann N."/>
            <person name="Mauceli E."/>
            <person name="Bouneau L."/>
            <person name="Fischer C."/>
            <person name="Ozouf-Costaz C."/>
            <person name="Bernot A."/>
            <person name="Nicaud S."/>
            <person name="Jaffe D."/>
            <person name="Fisher S."/>
            <person name="Lutfalla G."/>
            <person name="Dossat C."/>
            <person name="Segurens B."/>
            <person name="Dasilva C."/>
            <person name="Salanoubat M."/>
            <person name="Levy M."/>
            <person name="Boudet N."/>
            <person name="Castellano S."/>
            <person name="Anthouard V."/>
            <person name="Jubin C."/>
            <person name="Castelli V."/>
            <person name="Katinka M."/>
            <person name="Vacherie B."/>
            <person name="Biemont C."/>
            <person name="Skalli Z."/>
            <person name="Cattolico L."/>
            <person name="Poulain J."/>
            <person name="De Berardinis V."/>
            <person name="Cruaud C."/>
            <person name="Duprat S."/>
            <person name="Brottier P."/>
            <person name="Coutanceau J.-P."/>
            <person name="Gouzy J."/>
            <person name="Parra G."/>
            <person name="Lardier G."/>
            <person name="Chapple C."/>
            <person name="McKernan K.J."/>
            <person name="McEwan P."/>
            <person name="Bosak S."/>
            <person name="Kellis M."/>
            <person name="Volff J.-N."/>
            <person name="Guigo R."/>
            <person name="Zody M.C."/>
            <person name="Mesirov J."/>
            <person name="Lindblad-Toh K."/>
            <person name="Birren B."/>
            <person name="Nusbaum C."/>
            <person name="Kahn D."/>
            <person name="Robinson-Rechavi M."/>
            <person name="Laudet V."/>
            <person name="Schachter V."/>
            <person name="Quetier F."/>
            <person name="Saurin W."/>
            <person name="Scarpelli C."/>
            <person name="Wincker P."/>
            <person name="Lander E.S."/>
            <person name="Weissenbach J."/>
            <person name="Roest Crollius H."/>
        </authorList>
    </citation>
    <scope>NUCLEOTIDE SEQUENCE [LARGE SCALE GENOMIC DNA]</scope>
</reference>
<dbReference type="PANTHER" id="PTHR13723:SF281">
    <property type="entry name" value="PAPILIN"/>
    <property type="match status" value="1"/>
</dbReference>
<evidence type="ECO:0000256" key="1">
    <source>
        <dbReference type="ARBA" id="ARBA00004613"/>
    </source>
</evidence>
<evidence type="ECO:0000256" key="3">
    <source>
        <dbReference type="ARBA" id="ARBA00023157"/>
    </source>
</evidence>
<dbReference type="InterPro" id="IPR036383">
    <property type="entry name" value="TSP1_rpt_sf"/>
</dbReference>
<organism evidence="6 7">
    <name type="scientific">Tetraodon nigroviridis</name>
    <name type="common">Spotted green pufferfish</name>
    <name type="synonym">Chelonodon nigroviridis</name>
    <dbReference type="NCBI Taxonomy" id="99883"/>
    <lineage>
        <taxon>Eukaryota</taxon>
        <taxon>Metazoa</taxon>
        <taxon>Chordata</taxon>
        <taxon>Craniata</taxon>
        <taxon>Vertebrata</taxon>
        <taxon>Euteleostomi</taxon>
        <taxon>Actinopterygii</taxon>
        <taxon>Neopterygii</taxon>
        <taxon>Teleostei</taxon>
        <taxon>Neoteleostei</taxon>
        <taxon>Acanthomorphata</taxon>
        <taxon>Eupercaria</taxon>
        <taxon>Tetraodontiformes</taxon>
        <taxon>Tetradontoidea</taxon>
        <taxon>Tetraodontidae</taxon>
        <taxon>Tetraodon</taxon>
    </lineage>
</organism>
<reference evidence="6" key="3">
    <citation type="submission" date="2025-09" db="UniProtKB">
        <authorList>
            <consortium name="Ensembl"/>
        </authorList>
    </citation>
    <scope>IDENTIFICATION</scope>
</reference>
<feature type="signal peptide" evidence="5">
    <location>
        <begin position="1"/>
        <end position="19"/>
    </location>
</feature>
<dbReference type="PANTHER" id="PTHR13723">
    <property type="entry name" value="ADAMTS A DISINTEGRIN AND METALLOPROTEASE WITH THROMBOSPONDIN MOTIFS PROTEASE"/>
    <property type="match status" value="1"/>
</dbReference>
<dbReference type="GO" id="GO:0031012">
    <property type="term" value="C:extracellular matrix"/>
    <property type="evidence" value="ECO:0007669"/>
    <property type="project" value="TreeGrafter"/>
</dbReference>
<dbReference type="InParanoid" id="H3CBJ1"/>
<dbReference type="GeneTree" id="ENSGT00940000156891"/>
<dbReference type="Pfam" id="PF00090">
    <property type="entry name" value="TSP_1"/>
    <property type="match status" value="1"/>
</dbReference>
<dbReference type="GO" id="GO:0004222">
    <property type="term" value="F:metalloendopeptidase activity"/>
    <property type="evidence" value="ECO:0007669"/>
    <property type="project" value="TreeGrafter"/>
</dbReference>
<name>H3CBJ1_TETNG</name>
<dbReference type="SUPFAM" id="SSF82895">
    <property type="entry name" value="TSP-1 type 1 repeat"/>
    <property type="match status" value="1"/>
</dbReference>
<dbReference type="InterPro" id="IPR013273">
    <property type="entry name" value="ADAMTS/ADAMTS-like"/>
</dbReference>
<evidence type="ECO:0000313" key="7">
    <source>
        <dbReference type="Proteomes" id="UP000007303"/>
    </source>
</evidence>
<reference evidence="6" key="2">
    <citation type="submission" date="2025-08" db="UniProtKB">
        <authorList>
            <consortium name="Ensembl"/>
        </authorList>
    </citation>
    <scope>IDENTIFICATION</scope>
</reference>
<dbReference type="InterPro" id="IPR000884">
    <property type="entry name" value="TSP1_rpt"/>
</dbReference>
<feature type="chain" id="PRO_5003581629" description="Papilin a, proteoglycan-like sulfated glycoprotein" evidence="5">
    <location>
        <begin position="20"/>
        <end position="230"/>
    </location>
</feature>
<dbReference type="InterPro" id="IPR050439">
    <property type="entry name" value="ADAMTS_ADAMTS-like"/>
</dbReference>